<organism evidence="2 3">
    <name type="scientific">Plasmodium malariae</name>
    <dbReference type="NCBI Taxonomy" id="5858"/>
    <lineage>
        <taxon>Eukaryota</taxon>
        <taxon>Sar</taxon>
        <taxon>Alveolata</taxon>
        <taxon>Apicomplexa</taxon>
        <taxon>Aconoidasida</taxon>
        <taxon>Haemosporida</taxon>
        <taxon>Plasmodiidae</taxon>
        <taxon>Plasmodium</taxon>
        <taxon>Plasmodium (Plasmodium)</taxon>
    </lineage>
</organism>
<keyword evidence="1" id="KW-0732">Signal</keyword>
<reference evidence="3" key="1">
    <citation type="submission" date="2016-05" db="EMBL/GenBank/DDBJ databases">
        <authorList>
            <person name="Naeem Raeece"/>
        </authorList>
    </citation>
    <scope>NUCLEOTIDE SEQUENCE [LARGE SCALE GENOMIC DNA]</scope>
</reference>
<evidence type="ECO:0000256" key="1">
    <source>
        <dbReference type="SAM" id="SignalP"/>
    </source>
</evidence>
<sequence length="222" mass="25800">MHKKVVAVLFFALVNIICAESKNVFSSFLSYLNSKINYKNEISKVIQMGNTLACIVDNENSYYNECSCTFKKLTNFEKKCSSNFKKNQEEAKKCSEDRCEICCNLVNSKNTSNSILDYELFCKKKCNKSNIILDLSQEDYKLAFKKLIEFIRIFFPSNVLNVYPIQKRSSPNYTNKQLQTKYQKIKEDLNEESKMTNMENMDGINSLTVDGSEELFSPYDEY</sequence>
<name>A0A1A8WVC5_PLAMA</name>
<accession>A0A1A8WVC5</accession>
<protein>
    <submittedName>
        <fullName evidence="2">Secreted ookinete protein, putative (PSOP20)</fullName>
    </submittedName>
</protein>
<gene>
    <name evidence="2" type="ORF">PMALA_057890</name>
</gene>
<dbReference type="Proteomes" id="UP000078597">
    <property type="component" value="Unassembled WGS sequence"/>
</dbReference>
<proteinExistence type="predicted"/>
<feature type="signal peptide" evidence="1">
    <location>
        <begin position="1"/>
        <end position="21"/>
    </location>
</feature>
<evidence type="ECO:0000313" key="3">
    <source>
        <dbReference type="Proteomes" id="UP000078597"/>
    </source>
</evidence>
<dbReference type="EMBL" id="FLQW01004446">
    <property type="protein sequence ID" value="SBS96888.1"/>
    <property type="molecule type" value="Genomic_DNA"/>
</dbReference>
<dbReference type="VEuPathDB" id="PlasmoDB:PmUG01_14040400"/>
<dbReference type="AlphaFoldDB" id="A0A1A8WVC5"/>
<evidence type="ECO:0000313" key="2">
    <source>
        <dbReference type="EMBL" id="SBS96888.1"/>
    </source>
</evidence>
<feature type="chain" id="PRO_5008381119" evidence="1">
    <location>
        <begin position="22"/>
        <end position="222"/>
    </location>
</feature>